<dbReference type="EMBL" id="JAGFNK010000284">
    <property type="protein sequence ID" value="KAI9454091.1"/>
    <property type="molecule type" value="Genomic_DNA"/>
</dbReference>
<organism evidence="1 2">
    <name type="scientific">Russula earlei</name>
    <dbReference type="NCBI Taxonomy" id="71964"/>
    <lineage>
        <taxon>Eukaryota</taxon>
        <taxon>Fungi</taxon>
        <taxon>Dikarya</taxon>
        <taxon>Basidiomycota</taxon>
        <taxon>Agaricomycotina</taxon>
        <taxon>Agaricomycetes</taxon>
        <taxon>Russulales</taxon>
        <taxon>Russulaceae</taxon>
        <taxon>Russula</taxon>
    </lineage>
</organism>
<evidence type="ECO:0000313" key="2">
    <source>
        <dbReference type="Proteomes" id="UP001207468"/>
    </source>
</evidence>
<keyword evidence="2" id="KW-1185">Reference proteome</keyword>
<accession>A0ACC0U0K8</accession>
<dbReference type="Proteomes" id="UP001207468">
    <property type="component" value="Unassembled WGS sequence"/>
</dbReference>
<comment type="caution">
    <text evidence="1">The sequence shown here is derived from an EMBL/GenBank/DDBJ whole genome shotgun (WGS) entry which is preliminary data.</text>
</comment>
<sequence>MWNCPKVLYLFTVSDFQTLVLPVTVFAYLSAPNTSADRMLCSVFWTWLHLLQFCISNQSIHPKEDSLNKPWRPIPSGLISVNDTRTLRWVLLPLCLFFSVCLEAHWPSISLAIVIIAYNELHMSSHWFLRGFCYAWGNASFNAGALQIAAGQPMMISRTTISIAINSLIILSTIHTQDFRDQVGDKLVGRQTIPILWPKGSRIWILANLVVWSAGLSWACGCTPVSVPFCALGVFIGLRIFRARTTDADKRSYRYYNVWLMVAQVIHIPGIATTL</sequence>
<protein>
    <submittedName>
        <fullName evidence="1">UbiA prenyltransferase family</fullName>
    </submittedName>
</protein>
<evidence type="ECO:0000313" key="1">
    <source>
        <dbReference type="EMBL" id="KAI9454091.1"/>
    </source>
</evidence>
<reference evidence="1" key="1">
    <citation type="submission" date="2021-03" db="EMBL/GenBank/DDBJ databases">
        <title>Evolutionary priming and transition to the ectomycorrhizal habit in an iconic lineage of mushroom-forming fungi: is preadaptation a requirement?</title>
        <authorList>
            <consortium name="DOE Joint Genome Institute"/>
            <person name="Looney B.P."/>
            <person name="Miyauchi S."/>
            <person name="Morin E."/>
            <person name="Drula E."/>
            <person name="Courty P.E."/>
            <person name="Chicoki N."/>
            <person name="Fauchery L."/>
            <person name="Kohler A."/>
            <person name="Kuo A."/>
            <person name="LaButti K."/>
            <person name="Pangilinan J."/>
            <person name="Lipzen A."/>
            <person name="Riley R."/>
            <person name="Andreopoulos W."/>
            <person name="He G."/>
            <person name="Johnson J."/>
            <person name="Barry K.W."/>
            <person name="Grigoriev I.V."/>
            <person name="Nagy L."/>
            <person name="Hibbett D."/>
            <person name="Henrissat B."/>
            <person name="Matheny P.B."/>
            <person name="Labbe J."/>
            <person name="Martin A.F."/>
        </authorList>
    </citation>
    <scope>NUCLEOTIDE SEQUENCE</scope>
    <source>
        <strain evidence="1">BPL698</strain>
    </source>
</reference>
<proteinExistence type="predicted"/>
<gene>
    <name evidence="1" type="ORF">F5148DRAFT_985261</name>
</gene>
<name>A0ACC0U0K8_9AGAM</name>